<evidence type="ECO:0000313" key="10">
    <source>
        <dbReference type="Proteomes" id="UP000679779"/>
    </source>
</evidence>
<reference evidence="9" key="1">
    <citation type="submission" date="2021-03" db="EMBL/GenBank/DDBJ databases">
        <title>Antimicrobial resistance genes in bacteria isolated from Japanese honey, and their potential for conferring macrolide and lincosamide resistance in the American foulbrood pathogen Paenibacillus larvae.</title>
        <authorList>
            <person name="Okamoto M."/>
            <person name="Kumagai M."/>
            <person name="Kanamori H."/>
            <person name="Takamatsu D."/>
        </authorList>
    </citation>
    <scope>NUCLEOTIDE SEQUENCE</scope>
    <source>
        <strain evidence="9">J2TS6</strain>
    </source>
</reference>
<evidence type="ECO:0000313" key="9">
    <source>
        <dbReference type="EMBL" id="GIO32545.1"/>
    </source>
</evidence>
<dbReference type="GO" id="GO:0005764">
    <property type="term" value="C:lysosome"/>
    <property type="evidence" value="ECO:0007669"/>
    <property type="project" value="TreeGrafter"/>
</dbReference>
<dbReference type="InterPro" id="IPR017853">
    <property type="entry name" value="GH"/>
</dbReference>
<evidence type="ECO:0000256" key="1">
    <source>
        <dbReference type="ARBA" id="ARBA00004071"/>
    </source>
</evidence>
<keyword evidence="4" id="KW-0732">Signal</keyword>
<evidence type="ECO:0000256" key="7">
    <source>
        <dbReference type="SAM" id="MobiDB-lite"/>
    </source>
</evidence>
<dbReference type="InterPro" id="IPR057739">
    <property type="entry name" value="Glyco_hydro_29_N"/>
</dbReference>
<dbReference type="PANTHER" id="PTHR10030:SF37">
    <property type="entry name" value="ALPHA-L-FUCOSIDASE-RELATED"/>
    <property type="match status" value="1"/>
</dbReference>
<evidence type="ECO:0000256" key="5">
    <source>
        <dbReference type="ARBA" id="ARBA00022801"/>
    </source>
</evidence>
<dbReference type="GO" id="GO:0004560">
    <property type="term" value="F:alpha-L-fucosidase activity"/>
    <property type="evidence" value="ECO:0007669"/>
    <property type="project" value="InterPro"/>
</dbReference>
<dbReference type="RefSeq" id="WP_160039402.1">
    <property type="nucleotide sequence ID" value="NZ_BORQ01000004.1"/>
</dbReference>
<dbReference type="PANTHER" id="PTHR10030">
    <property type="entry name" value="ALPHA-L-FUCOSIDASE"/>
    <property type="match status" value="1"/>
</dbReference>
<dbReference type="EMBL" id="BORQ01000004">
    <property type="protein sequence ID" value="GIO32545.1"/>
    <property type="molecule type" value="Genomic_DNA"/>
</dbReference>
<dbReference type="EC" id="3.2.1.51" evidence="3"/>
<dbReference type="Proteomes" id="UP000679779">
    <property type="component" value="Unassembled WGS sequence"/>
</dbReference>
<evidence type="ECO:0000256" key="2">
    <source>
        <dbReference type="ARBA" id="ARBA00007951"/>
    </source>
</evidence>
<protein>
    <recommendedName>
        <fullName evidence="3">alpha-L-fucosidase</fullName>
        <ecNumber evidence="3">3.2.1.51</ecNumber>
    </recommendedName>
</protein>
<gene>
    <name evidence="9" type="ORF">J2TS6_36860</name>
</gene>
<comment type="caution">
    <text evidence="9">The sequence shown here is derived from an EMBL/GenBank/DDBJ whole genome shotgun (WGS) entry which is preliminary data.</text>
</comment>
<feature type="compositionally biased region" description="Basic and acidic residues" evidence="7">
    <location>
        <begin position="9"/>
        <end position="22"/>
    </location>
</feature>
<sequence>MGNQTDINKTGHEDPSAVREENLLDDPLQAVNDGADTGDEAHERRIAWWREARLGLFIHWGPYALPAGEWNGEEVQASYSEHIMLRARIPVRAYEEMAEQFNPTAFDAGRWVRTAKQAGLKYIIFTAKHHDGFAMYDSKISDYSIVRHTPFGRDPLGELAEACREEGLVLGIYYSHAMDWHDPDSQGNTWDYPGNIGAYDEVESWIHDEDKRSRFDQYLHRKSLPQVRELLTEYGKVGLMWFDCGGKLTREQGELFLTTVHALQQDCLVNSRVWKSPLGDYANTSDNQLETRTIRRDWENIITLNDSWGYKKSDSNWKRPDVIIRQIVDVVSKNGNLVINVGPTATGEWDPVSESILLEVGQWLRVNGDGIYGAGASPTAKPSWGRCTLKGQTLYLHIYDWPADGQLVVPGLLSQVERIYPLAGGADLAFRRQGAQDIVVFLDDKPQIADGKPTVLAALCAEEVQGNPIRLLADGAGAPRLYELGVFESEISGAKLRYDTGKKNRDNLLDWSDPADFAFWSIRTSGPCAFTASLVYGCGGDGGGSFRLEVSPSGQTLRQEVRPTGDPYDFREYEVGTLHFPEAGEYRIGLHAERIEGAYLMQPRQLKLTPAAKSLI</sequence>
<keyword evidence="10" id="KW-1185">Reference proteome</keyword>
<keyword evidence="6" id="KW-0326">Glycosidase</keyword>
<dbReference type="SMART" id="SM00812">
    <property type="entry name" value="Alpha_L_fucos"/>
    <property type="match status" value="1"/>
</dbReference>
<dbReference type="PRINTS" id="PR00741">
    <property type="entry name" value="GLHYDRLASE29"/>
</dbReference>
<dbReference type="InterPro" id="IPR016286">
    <property type="entry name" value="FUC_metazoa-typ"/>
</dbReference>
<keyword evidence="5" id="KW-0378">Hydrolase</keyword>
<dbReference type="Pfam" id="PF01120">
    <property type="entry name" value="Alpha_L_fucos"/>
    <property type="match status" value="1"/>
</dbReference>
<evidence type="ECO:0000259" key="8">
    <source>
        <dbReference type="Pfam" id="PF01120"/>
    </source>
</evidence>
<dbReference type="GO" id="GO:0006004">
    <property type="term" value="P:fucose metabolic process"/>
    <property type="evidence" value="ECO:0007669"/>
    <property type="project" value="InterPro"/>
</dbReference>
<dbReference type="AlphaFoldDB" id="A0A920CAR1"/>
<dbReference type="Gene3D" id="2.60.40.1180">
    <property type="entry name" value="Golgi alpha-mannosidase II"/>
    <property type="match status" value="1"/>
</dbReference>
<evidence type="ECO:0000256" key="6">
    <source>
        <dbReference type="ARBA" id="ARBA00023295"/>
    </source>
</evidence>
<dbReference type="Gene3D" id="3.20.20.80">
    <property type="entry name" value="Glycosidases"/>
    <property type="match status" value="1"/>
</dbReference>
<name>A0A920CAR1_9BACL</name>
<comment type="function">
    <text evidence="1">Alpha-L-fucosidase is responsible for hydrolyzing the alpha-1,6-linked fucose joined to the reducing-end N-acetylglucosamine of the carbohydrate moieties of glycoproteins.</text>
</comment>
<organism evidence="9 10">
    <name type="scientific">Paenibacillus albilobatus</name>
    <dbReference type="NCBI Taxonomy" id="2716884"/>
    <lineage>
        <taxon>Bacteria</taxon>
        <taxon>Bacillati</taxon>
        <taxon>Bacillota</taxon>
        <taxon>Bacilli</taxon>
        <taxon>Bacillales</taxon>
        <taxon>Paenibacillaceae</taxon>
        <taxon>Paenibacillus</taxon>
    </lineage>
</organism>
<comment type="similarity">
    <text evidence="2">Belongs to the glycosyl hydrolase 29 family.</text>
</comment>
<evidence type="ECO:0000256" key="3">
    <source>
        <dbReference type="ARBA" id="ARBA00012662"/>
    </source>
</evidence>
<dbReference type="InterPro" id="IPR013780">
    <property type="entry name" value="Glyco_hydro_b"/>
</dbReference>
<dbReference type="SUPFAM" id="SSF51445">
    <property type="entry name" value="(Trans)glycosidases"/>
    <property type="match status" value="1"/>
</dbReference>
<evidence type="ECO:0000256" key="4">
    <source>
        <dbReference type="ARBA" id="ARBA00022729"/>
    </source>
</evidence>
<dbReference type="GO" id="GO:0016139">
    <property type="term" value="P:glycoside catabolic process"/>
    <property type="evidence" value="ECO:0007669"/>
    <property type="project" value="TreeGrafter"/>
</dbReference>
<dbReference type="InterPro" id="IPR000933">
    <property type="entry name" value="Glyco_hydro_29"/>
</dbReference>
<proteinExistence type="inferred from homology"/>
<feature type="region of interest" description="Disordered" evidence="7">
    <location>
        <begin position="1"/>
        <end position="37"/>
    </location>
</feature>
<accession>A0A920CAR1</accession>
<feature type="domain" description="Glycoside hydrolase family 29 N-terminal" evidence="8">
    <location>
        <begin position="44"/>
        <end position="369"/>
    </location>
</feature>